<accession>A0A815IZ72</accession>
<evidence type="ECO:0000313" key="2">
    <source>
        <dbReference type="Proteomes" id="UP000663852"/>
    </source>
</evidence>
<reference evidence="1" key="1">
    <citation type="submission" date="2021-02" db="EMBL/GenBank/DDBJ databases">
        <authorList>
            <person name="Nowell W R."/>
        </authorList>
    </citation>
    <scope>NUCLEOTIDE SEQUENCE</scope>
</reference>
<dbReference type="EMBL" id="CAJNOJ010000288">
    <property type="protein sequence ID" value="CAF1372092.1"/>
    <property type="molecule type" value="Genomic_DNA"/>
</dbReference>
<gene>
    <name evidence="1" type="ORF">EDS130_LOCUS34433</name>
</gene>
<proteinExistence type="predicted"/>
<organism evidence="1 2">
    <name type="scientific">Adineta ricciae</name>
    <name type="common">Rotifer</name>
    <dbReference type="NCBI Taxonomy" id="249248"/>
    <lineage>
        <taxon>Eukaryota</taxon>
        <taxon>Metazoa</taxon>
        <taxon>Spiralia</taxon>
        <taxon>Gnathifera</taxon>
        <taxon>Rotifera</taxon>
        <taxon>Eurotatoria</taxon>
        <taxon>Bdelloidea</taxon>
        <taxon>Adinetida</taxon>
        <taxon>Adinetidae</taxon>
        <taxon>Adineta</taxon>
    </lineage>
</organism>
<evidence type="ECO:0000313" key="1">
    <source>
        <dbReference type="EMBL" id="CAF1372092.1"/>
    </source>
</evidence>
<sequence>MFIEVTHFTRLSYITDWKTFCEKETNRLSIYWHTKSVSCHVGESKSYQKIKYRYVAVSIRIYICLGCIRFSRYCESEQPCAYHSSAQLSSYLSTSKID</sequence>
<name>A0A815IZ72_ADIRI</name>
<comment type="caution">
    <text evidence="1">The sequence shown here is derived from an EMBL/GenBank/DDBJ whole genome shotgun (WGS) entry which is preliminary data.</text>
</comment>
<dbReference type="AlphaFoldDB" id="A0A815IZ72"/>
<dbReference type="Proteomes" id="UP000663852">
    <property type="component" value="Unassembled WGS sequence"/>
</dbReference>
<protein>
    <submittedName>
        <fullName evidence="1">Uncharacterized protein</fullName>
    </submittedName>
</protein>